<protein>
    <submittedName>
        <fullName evidence="2">Uncharacterized protein</fullName>
    </submittedName>
</protein>
<evidence type="ECO:0000256" key="1">
    <source>
        <dbReference type="SAM" id="MobiDB-lite"/>
    </source>
</evidence>
<dbReference type="Proteomes" id="UP000053144">
    <property type="component" value="Unassembled WGS sequence"/>
</dbReference>
<proteinExistence type="predicted"/>
<dbReference type="AlphaFoldDB" id="A0A0L9T7K1"/>
<feature type="compositionally biased region" description="Basic and acidic residues" evidence="1">
    <location>
        <begin position="169"/>
        <end position="187"/>
    </location>
</feature>
<feature type="region of interest" description="Disordered" evidence="1">
    <location>
        <begin position="169"/>
        <end position="193"/>
    </location>
</feature>
<dbReference type="EMBL" id="KQ258329">
    <property type="protein sequence ID" value="KOM26557.1"/>
    <property type="molecule type" value="Genomic_DNA"/>
</dbReference>
<organism evidence="2 3">
    <name type="scientific">Phaseolus angularis</name>
    <name type="common">Azuki bean</name>
    <name type="synonym">Vigna angularis</name>
    <dbReference type="NCBI Taxonomy" id="3914"/>
    <lineage>
        <taxon>Eukaryota</taxon>
        <taxon>Viridiplantae</taxon>
        <taxon>Streptophyta</taxon>
        <taxon>Embryophyta</taxon>
        <taxon>Tracheophyta</taxon>
        <taxon>Spermatophyta</taxon>
        <taxon>Magnoliopsida</taxon>
        <taxon>eudicotyledons</taxon>
        <taxon>Gunneridae</taxon>
        <taxon>Pentapetalae</taxon>
        <taxon>rosids</taxon>
        <taxon>fabids</taxon>
        <taxon>Fabales</taxon>
        <taxon>Fabaceae</taxon>
        <taxon>Papilionoideae</taxon>
        <taxon>50 kb inversion clade</taxon>
        <taxon>NPAAA clade</taxon>
        <taxon>indigoferoid/millettioid clade</taxon>
        <taxon>Phaseoleae</taxon>
        <taxon>Vigna</taxon>
    </lineage>
</organism>
<evidence type="ECO:0000313" key="2">
    <source>
        <dbReference type="EMBL" id="KOM26557.1"/>
    </source>
</evidence>
<evidence type="ECO:0000313" key="3">
    <source>
        <dbReference type="Proteomes" id="UP000053144"/>
    </source>
</evidence>
<gene>
    <name evidence="2" type="ORF">LR48_Vigan293s000800</name>
</gene>
<name>A0A0L9T7K1_PHAAN</name>
<sequence>MAKHLQLTIRVRGGILHVVAVRVETERREERNEEGIGELWIRNPNHFSALDVVEKRPHHPVLHVVLLLQPPNSWATVASPPRVFYNNLKIVNGDIQSRVKGVNIYIDNNLLQQVARLKVEGEEDLVYSSGSTPVVNEDHTNFFPETNFERFVVDQFRNLNERVTKLERKIENARQQRRDEPSDKDSMDSSESE</sequence>
<reference evidence="3" key="1">
    <citation type="journal article" date="2015" name="Proc. Natl. Acad. Sci. U.S.A.">
        <title>Genome sequencing of adzuki bean (Vigna angularis) provides insight into high starch and low fat accumulation and domestication.</title>
        <authorList>
            <person name="Yang K."/>
            <person name="Tian Z."/>
            <person name="Chen C."/>
            <person name="Luo L."/>
            <person name="Zhao B."/>
            <person name="Wang Z."/>
            <person name="Yu L."/>
            <person name="Li Y."/>
            <person name="Sun Y."/>
            <person name="Li W."/>
            <person name="Chen Y."/>
            <person name="Li Y."/>
            <person name="Zhang Y."/>
            <person name="Ai D."/>
            <person name="Zhao J."/>
            <person name="Shang C."/>
            <person name="Ma Y."/>
            <person name="Wu B."/>
            <person name="Wang M."/>
            <person name="Gao L."/>
            <person name="Sun D."/>
            <person name="Zhang P."/>
            <person name="Guo F."/>
            <person name="Wang W."/>
            <person name="Li Y."/>
            <person name="Wang J."/>
            <person name="Varshney R.K."/>
            <person name="Wang J."/>
            <person name="Ling H.Q."/>
            <person name="Wan P."/>
        </authorList>
    </citation>
    <scope>NUCLEOTIDE SEQUENCE</scope>
    <source>
        <strain evidence="3">cv. Jingnong 6</strain>
    </source>
</reference>
<dbReference type="Gramene" id="KOM26557">
    <property type="protein sequence ID" value="KOM26557"/>
    <property type="gene ID" value="LR48_Vigan293s000800"/>
</dbReference>
<accession>A0A0L9T7K1</accession>